<evidence type="ECO:0000259" key="1">
    <source>
        <dbReference type="Pfam" id="PF01850"/>
    </source>
</evidence>
<dbReference type="AlphaFoldDB" id="A0A150PH18"/>
<dbReference type="InterPro" id="IPR029060">
    <property type="entry name" value="PIN-like_dom_sf"/>
</dbReference>
<dbReference type="EMBL" id="JELX01002573">
    <property type="protein sequence ID" value="KYF54942.1"/>
    <property type="molecule type" value="Genomic_DNA"/>
</dbReference>
<dbReference type="InterPro" id="IPR002716">
    <property type="entry name" value="PIN_dom"/>
</dbReference>
<evidence type="ECO:0000313" key="3">
    <source>
        <dbReference type="Proteomes" id="UP000075604"/>
    </source>
</evidence>
<comment type="caution">
    <text evidence="2">The sequence shown here is derived from an EMBL/GenBank/DDBJ whole genome shotgun (WGS) entry which is preliminary data.</text>
</comment>
<dbReference type="SUPFAM" id="SSF88723">
    <property type="entry name" value="PIN domain-like"/>
    <property type="match status" value="1"/>
</dbReference>
<dbReference type="Pfam" id="PF01850">
    <property type="entry name" value="PIN"/>
    <property type="match status" value="1"/>
</dbReference>
<dbReference type="Proteomes" id="UP000075604">
    <property type="component" value="Unassembled WGS sequence"/>
</dbReference>
<name>A0A150PH18_SORCE</name>
<evidence type="ECO:0000313" key="2">
    <source>
        <dbReference type="EMBL" id="KYF54942.1"/>
    </source>
</evidence>
<feature type="domain" description="PIN" evidence="1">
    <location>
        <begin position="5"/>
        <end position="59"/>
    </location>
</feature>
<protein>
    <recommendedName>
        <fullName evidence="1">PIN domain-containing protein</fullName>
    </recommendedName>
</protein>
<gene>
    <name evidence="2" type="ORF">BE04_46055</name>
</gene>
<sequence>MKVAFDTSVLAAALVASHRHHARAMVWLSAVSEGTLDGVVSVHALSELWSVLTKLVSSSVACNGREHSRYRTELRNGIMGSSSWPPCAQVRAPRTGWVPTTNELGSDKN</sequence>
<organism evidence="2 3">
    <name type="scientific">Sorangium cellulosum</name>
    <name type="common">Polyangium cellulosum</name>
    <dbReference type="NCBI Taxonomy" id="56"/>
    <lineage>
        <taxon>Bacteria</taxon>
        <taxon>Pseudomonadati</taxon>
        <taxon>Myxococcota</taxon>
        <taxon>Polyangia</taxon>
        <taxon>Polyangiales</taxon>
        <taxon>Polyangiaceae</taxon>
        <taxon>Sorangium</taxon>
    </lineage>
</organism>
<reference evidence="2 3" key="1">
    <citation type="submission" date="2014-02" db="EMBL/GenBank/DDBJ databases">
        <title>The small core and large imbalanced accessory genome model reveals a collaborative survival strategy of Sorangium cellulosum strains in nature.</title>
        <authorList>
            <person name="Han K."/>
            <person name="Peng R."/>
            <person name="Blom J."/>
            <person name="Li Y.-Z."/>
        </authorList>
    </citation>
    <scope>NUCLEOTIDE SEQUENCE [LARGE SCALE GENOMIC DNA]</scope>
    <source>
        <strain evidence="2 3">So0157-18</strain>
    </source>
</reference>
<accession>A0A150PH18</accession>
<proteinExistence type="predicted"/>